<feature type="region of interest" description="Disordered" evidence="1">
    <location>
        <begin position="1"/>
        <end position="28"/>
    </location>
</feature>
<accession>A0ABS6BLU5</accession>
<name>A0ABS6BLU5_9SPHN</name>
<keyword evidence="3" id="KW-1185">Reference proteome</keyword>
<protein>
    <submittedName>
        <fullName evidence="2">Uncharacterized protein</fullName>
    </submittedName>
</protein>
<sequence length="46" mass="5060">MTDPNTPREPEPSYGPDEEGDVPIDEDAVIDDPASWVHVDPDSKPQ</sequence>
<evidence type="ECO:0000313" key="3">
    <source>
        <dbReference type="Proteomes" id="UP000776276"/>
    </source>
</evidence>
<proteinExistence type="predicted"/>
<gene>
    <name evidence="2" type="ORF">KOF26_15605</name>
</gene>
<dbReference type="RefSeq" id="WP_216327165.1">
    <property type="nucleotide sequence ID" value="NZ_JAHKRT010000009.1"/>
</dbReference>
<organism evidence="2 3">
    <name type="scientific">Sphingomonas quercus</name>
    <dbReference type="NCBI Taxonomy" id="2842451"/>
    <lineage>
        <taxon>Bacteria</taxon>
        <taxon>Pseudomonadati</taxon>
        <taxon>Pseudomonadota</taxon>
        <taxon>Alphaproteobacteria</taxon>
        <taxon>Sphingomonadales</taxon>
        <taxon>Sphingomonadaceae</taxon>
        <taxon>Sphingomonas</taxon>
    </lineage>
</organism>
<dbReference type="EMBL" id="JAHKRT010000009">
    <property type="protein sequence ID" value="MBU3079283.1"/>
    <property type="molecule type" value="Genomic_DNA"/>
</dbReference>
<feature type="compositionally biased region" description="Acidic residues" evidence="1">
    <location>
        <begin position="16"/>
        <end position="28"/>
    </location>
</feature>
<reference evidence="2 3" key="1">
    <citation type="submission" date="2021-06" db="EMBL/GenBank/DDBJ databases">
        <title>Sphingomonas sp. XMGL2, whole genome shotgun sequencing project.</title>
        <authorList>
            <person name="Zhao G."/>
            <person name="Shen L."/>
        </authorList>
    </citation>
    <scope>NUCLEOTIDE SEQUENCE [LARGE SCALE GENOMIC DNA]</scope>
    <source>
        <strain evidence="2 3">XMGL2</strain>
    </source>
</reference>
<dbReference type="Proteomes" id="UP000776276">
    <property type="component" value="Unassembled WGS sequence"/>
</dbReference>
<evidence type="ECO:0000313" key="2">
    <source>
        <dbReference type="EMBL" id="MBU3079283.1"/>
    </source>
</evidence>
<feature type="compositionally biased region" description="Basic and acidic residues" evidence="1">
    <location>
        <begin position="1"/>
        <end position="11"/>
    </location>
</feature>
<comment type="caution">
    <text evidence="2">The sequence shown here is derived from an EMBL/GenBank/DDBJ whole genome shotgun (WGS) entry which is preliminary data.</text>
</comment>
<evidence type="ECO:0000256" key="1">
    <source>
        <dbReference type="SAM" id="MobiDB-lite"/>
    </source>
</evidence>